<dbReference type="EMBL" id="BGPR01006520">
    <property type="protein sequence ID" value="GBN19725.1"/>
    <property type="molecule type" value="Genomic_DNA"/>
</dbReference>
<name>A0A4Y2LY37_ARAVE</name>
<gene>
    <name evidence="1" type="ORF">AVEN_261802_1</name>
</gene>
<comment type="caution">
    <text evidence="1">The sequence shown here is derived from an EMBL/GenBank/DDBJ whole genome shotgun (WGS) entry which is preliminary data.</text>
</comment>
<reference evidence="1 2" key="1">
    <citation type="journal article" date="2019" name="Sci. Rep.">
        <title>Orb-weaving spider Araneus ventricosus genome elucidates the spidroin gene catalogue.</title>
        <authorList>
            <person name="Kono N."/>
            <person name="Nakamura H."/>
            <person name="Ohtoshi R."/>
            <person name="Moran D.A.P."/>
            <person name="Shinohara A."/>
            <person name="Yoshida Y."/>
            <person name="Fujiwara M."/>
            <person name="Mori M."/>
            <person name="Tomita M."/>
            <person name="Arakawa K."/>
        </authorList>
    </citation>
    <scope>NUCLEOTIDE SEQUENCE [LARGE SCALE GENOMIC DNA]</scope>
</reference>
<sequence>MPDNEALNRQLMETQKQYYAMYLEKLMHAIPMGKAIIETIEKNGRAGDFNYMYTASKTIVQSLMTIQQSKAIKSIVDMVAGVMCRYMHERVIVPMLQTVVHNTQLRRAYQAYQASVNREENDAELEMRCLLHCIHEELEKEKDQCFNVVNPFKSQLTQHMKAVSEYVVALLVSVTEPVRVPERKENEMVILHAGRGTTHSETDSKI</sequence>
<organism evidence="1 2">
    <name type="scientific">Araneus ventricosus</name>
    <name type="common">Orbweaver spider</name>
    <name type="synonym">Epeira ventricosa</name>
    <dbReference type="NCBI Taxonomy" id="182803"/>
    <lineage>
        <taxon>Eukaryota</taxon>
        <taxon>Metazoa</taxon>
        <taxon>Ecdysozoa</taxon>
        <taxon>Arthropoda</taxon>
        <taxon>Chelicerata</taxon>
        <taxon>Arachnida</taxon>
        <taxon>Araneae</taxon>
        <taxon>Araneomorphae</taxon>
        <taxon>Entelegynae</taxon>
        <taxon>Araneoidea</taxon>
        <taxon>Araneidae</taxon>
        <taxon>Araneus</taxon>
    </lineage>
</organism>
<dbReference type="OrthoDB" id="6419079at2759"/>
<evidence type="ECO:0000313" key="1">
    <source>
        <dbReference type="EMBL" id="GBN19725.1"/>
    </source>
</evidence>
<accession>A0A4Y2LY37</accession>
<keyword evidence="2" id="KW-1185">Reference proteome</keyword>
<dbReference type="Proteomes" id="UP000499080">
    <property type="component" value="Unassembled WGS sequence"/>
</dbReference>
<dbReference type="AlphaFoldDB" id="A0A4Y2LY37"/>
<proteinExistence type="predicted"/>
<protein>
    <submittedName>
        <fullName evidence="1">Uncharacterized protein</fullName>
    </submittedName>
</protein>
<evidence type="ECO:0000313" key="2">
    <source>
        <dbReference type="Proteomes" id="UP000499080"/>
    </source>
</evidence>